<feature type="domain" description="FAM194 C-terminal" evidence="2">
    <location>
        <begin position="311"/>
        <end position="509"/>
    </location>
</feature>
<dbReference type="AlphaFoldDB" id="A0A8B6CZ60"/>
<evidence type="ECO:0000259" key="2">
    <source>
        <dbReference type="Pfam" id="PF14977"/>
    </source>
</evidence>
<name>A0A8B6CZ60_MYTGA</name>
<dbReference type="OrthoDB" id="527209at2759"/>
<dbReference type="Proteomes" id="UP000596742">
    <property type="component" value="Unassembled WGS sequence"/>
</dbReference>
<proteinExistence type="predicted"/>
<keyword evidence="4" id="KW-1185">Reference proteome</keyword>
<sequence>KSMASKETMEKVTYDGRKITFITLNTQTDWDWYQDHGEEAKILTGRSSTQSQHEDGRDSPWSPTGKPEEEDVIKPSPPTPEEYGIPQLDLSDSDSDSYNRESEKKEFDVEDPDARLIEDEVDDDFPKDDRGLQYGIFGGVCEFCGHDIQPFPTLEQQLNFPPDQLFCCDRYREFFDFATTTAFSMAEEQKKNSKMINIKSHGPFSDKKAKKAAQERAEKRGRAYGQPWMKDREMARRQQEVSGMSTQSNFMNFARQVKTIKYQLSSQMCLNEGWTIRPPSPVLPDDDNDVFTPEPLDPAMIADGKWRERPMIEKFYEDEQKFVTLFPDGTGNVFYPSGNLAILVSSVKLGQYHYVLHDDQPMPKVLSTFDPAGYGSCYHTNGTVRLYLDQMGGVELDDTGAKKKKWSWKDQETHVHAPPFQPICFALNKNIAVRVMGQENIAVTFSAKQRSCRFNVGTKLKLVAPENIPPKEIDDNAIFLSEKKIRVETLLDKVATLLKFPNSPKIDKILPPLHLTSKSLKTERMKKERADQITAQQNKKPGKPILVVS</sequence>
<evidence type="ECO:0000256" key="1">
    <source>
        <dbReference type="SAM" id="MobiDB-lite"/>
    </source>
</evidence>
<accession>A0A8B6CZ60</accession>
<dbReference type="Pfam" id="PF14977">
    <property type="entry name" value="FAM194"/>
    <property type="match status" value="1"/>
</dbReference>
<feature type="region of interest" description="Disordered" evidence="1">
    <location>
        <begin position="41"/>
        <end position="110"/>
    </location>
</feature>
<organism evidence="3 4">
    <name type="scientific">Mytilus galloprovincialis</name>
    <name type="common">Mediterranean mussel</name>
    <dbReference type="NCBI Taxonomy" id="29158"/>
    <lineage>
        <taxon>Eukaryota</taxon>
        <taxon>Metazoa</taxon>
        <taxon>Spiralia</taxon>
        <taxon>Lophotrochozoa</taxon>
        <taxon>Mollusca</taxon>
        <taxon>Bivalvia</taxon>
        <taxon>Autobranchia</taxon>
        <taxon>Pteriomorphia</taxon>
        <taxon>Mytilida</taxon>
        <taxon>Mytiloidea</taxon>
        <taxon>Mytilidae</taxon>
        <taxon>Mytilinae</taxon>
        <taxon>Mytilus</taxon>
    </lineage>
</organism>
<evidence type="ECO:0000313" key="4">
    <source>
        <dbReference type="Proteomes" id="UP000596742"/>
    </source>
</evidence>
<feature type="non-terminal residue" evidence="3">
    <location>
        <position position="1"/>
    </location>
</feature>
<protein>
    <recommendedName>
        <fullName evidence="2">FAM194 C-terminal domain-containing protein</fullName>
    </recommendedName>
</protein>
<comment type="caution">
    <text evidence="3">The sequence shown here is derived from an EMBL/GenBank/DDBJ whole genome shotgun (WGS) entry which is preliminary data.</text>
</comment>
<dbReference type="EMBL" id="UYJE01002543">
    <property type="protein sequence ID" value="VDI11755.1"/>
    <property type="molecule type" value="Genomic_DNA"/>
</dbReference>
<feature type="region of interest" description="Disordered" evidence="1">
    <location>
        <begin position="526"/>
        <end position="549"/>
    </location>
</feature>
<gene>
    <name evidence="3" type="ORF">MGAL_10B002060</name>
</gene>
<evidence type="ECO:0000313" key="3">
    <source>
        <dbReference type="EMBL" id="VDI11755.1"/>
    </source>
</evidence>
<dbReference type="InterPro" id="IPR029281">
    <property type="entry name" value="FAM194_C"/>
</dbReference>
<dbReference type="PANTHER" id="PTHR23093:SF18">
    <property type="entry name" value="GLUTAMATE RICH 6"/>
    <property type="match status" value="1"/>
</dbReference>
<reference evidence="3" key="1">
    <citation type="submission" date="2018-11" db="EMBL/GenBank/DDBJ databases">
        <authorList>
            <person name="Alioto T."/>
            <person name="Alioto T."/>
        </authorList>
    </citation>
    <scope>NUCLEOTIDE SEQUENCE</scope>
</reference>
<dbReference type="PANTHER" id="PTHR23093">
    <property type="entry name" value="SIMILAR TO CHROMOSOME 3 OPEN READING FRAME 20"/>
    <property type="match status" value="1"/>
</dbReference>
<feature type="compositionally biased region" description="Basic and acidic residues" evidence="1">
    <location>
        <begin position="97"/>
        <end position="110"/>
    </location>
</feature>